<reference evidence="1 2" key="1">
    <citation type="submission" date="2017-05" db="EMBL/GenBank/DDBJ databases">
        <title>Whole genome sequencing of Yersinia kristensenii.</title>
        <authorList>
            <person name="Campioni F."/>
        </authorList>
    </citation>
    <scope>NUCLEOTIDE SEQUENCE [LARGE SCALE GENOMIC DNA]</scope>
    <source>
        <strain evidence="1 2">CFSAN060538</strain>
    </source>
</reference>
<accession>A0AB73NGW7</accession>
<comment type="caution">
    <text evidence="1">The sequence shown here is derived from an EMBL/GenBank/DDBJ whole genome shotgun (WGS) entry which is preliminary data.</text>
</comment>
<sequence length="97" mass="11474">MWGAVEQMNFYLCDLSPPPFKAIWLYPQTAKTKNRQFIPSHPFLSPKKHHIGYIYPPKRRKTPMMALNKKMTNIMTCINEVLHGDFYAEISDILLYR</sequence>
<keyword evidence="2" id="KW-1185">Reference proteome</keyword>
<dbReference type="Proteomes" id="UP000195840">
    <property type="component" value="Unassembled WGS sequence"/>
</dbReference>
<protein>
    <submittedName>
        <fullName evidence="1">Uncharacterized protein</fullName>
    </submittedName>
</protein>
<name>A0AB73NGW7_YERKR</name>
<gene>
    <name evidence="1" type="ORF">CBW52_18785</name>
</gene>
<organism evidence="1 2">
    <name type="scientific">Yersinia kristensenii</name>
    <dbReference type="NCBI Taxonomy" id="28152"/>
    <lineage>
        <taxon>Bacteria</taxon>
        <taxon>Pseudomonadati</taxon>
        <taxon>Pseudomonadota</taxon>
        <taxon>Gammaproteobacteria</taxon>
        <taxon>Enterobacterales</taxon>
        <taxon>Yersiniaceae</taxon>
        <taxon>Yersinia</taxon>
    </lineage>
</organism>
<evidence type="ECO:0000313" key="2">
    <source>
        <dbReference type="Proteomes" id="UP000195840"/>
    </source>
</evidence>
<dbReference type="AlphaFoldDB" id="A0AB73NGW7"/>
<evidence type="ECO:0000313" key="1">
    <source>
        <dbReference type="EMBL" id="OVZ78394.1"/>
    </source>
</evidence>
<proteinExistence type="predicted"/>
<dbReference type="EMBL" id="NHOG01000024">
    <property type="protein sequence ID" value="OVZ78394.1"/>
    <property type="molecule type" value="Genomic_DNA"/>
</dbReference>